<dbReference type="InterPro" id="IPR001241">
    <property type="entry name" value="Topo_IIA"/>
</dbReference>
<dbReference type="AlphaFoldDB" id="A0A6G8ANR9"/>
<dbReference type="PANTHER" id="PTHR45866:SF12">
    <property type="entry name" value="DNA TOPOISOMERASE 4 SUBUNIT B"/>
    <property type="match status" value="1"/>
</dbReference>
<organism evidence="12 13">
    <name type="scientific">Vagococcus coleopterorum</name>
    <dbReference type="NCBI Taxonomy" id="2714946"/>
    <lineage>
        <taxon>Bacteria</taxon>
        <taxon>Bacillati</taxon>
        <taxon>Bacillota</taxon>
        <taxon>Bacilli</taxon>
        <taxon>Lactobacillales</taxon>
        <taxon>Enterococcaceae</taxon>
        <taxon>Vagococcus</taxon>
    </lineage>
</organism>
<dbReference type="Pfam" id="PF01751">
    <property type="entry name" value="Toprim"/>
    <property type="match status" value="1"/>
</dbReference>
<dbReference type="Pfam" id="PF02518">
    <property type="entry name" value="HATPase_c"/>
    <property type="match status" value="1"/>
</dbReference>
<comment type="cofactor">
    <cofactor evidence="2">
        <name>Mg(2+)</name>
        <dbReference type="ChEBI" id="CHEBI:18420"/>
    </cofactor>
</comment>
<dbReference type="SUPFAM" id="SSF56719">
    <property type="entry name" value="Type II DNA topoisomerase"/>
    <property type="match status" value="1"/>
</dbReference>
<feature type="region of interest" description="Disordered" evidence="10">
    <location>
        <begin position="389"/>
        <end position="427"/>
    </location>
</feature>
<sequence>MSKKVTNDYNDSSIQVLEGLEAVRKRPGMYIGSTDSRGLHHLVYEIVDNAVDEALSGHGNEIEVTIHKDNSISVQDYGRGMPVGMHASGVPTVQVIFTVLHAGGKFGQGGYKTSGGLHGVGASVVNALSSWVDVKIVRDGIEYEMSFKDGGKPVGTLKKVGKTTKKNGTFIHFLPDATIFSTTKFSYDTLAERLRESAFLLKGVKITIRDERPEEVVEEVFHYEEGIKEFIAYLNEDKDNLTPVIYFSGEKEGIETEVSFQYNDGYSESILSFVNNVRTKDGGTHEVGMKTALTKTFNEYARKVGLLKEKDKNLEGSDFREGLTAVVSVRIPENLLQFEGQTKGKLGTPLARSVVESTISEQMVFYLQENSEMSQMLVRKAIKAREARDAARKAREESRSGKKKRKGESLLSGKLTPAQSRNPKRNELYLVEGDSAGGSAKQGRDRKFQAILPLRGKVINTEKAKLQDILKNEEINTMIYTIGAGYSPDFSLEDCNYDKVIIMTDADTDGAHIQTLLLTFFYRFMKPLVEAGKVYIALPPLYKVSKGVGKKAQQEYAWTEDELAAITEKYGKGYMIQRYKGLGEMNADQLWETTMDPETRTLIRVTLDEDEGEAGSNERIVSTLMGDKVERRRNWIENNVAFTLEEEGSILDTVDEDEHDVVGTPTIENEEDIFDDAREETLEHIEEDNEDKNEEVEKPISERVIIENYRDTVVEELSLFDLDEE</sequence>
<comment type="subunit">
    <text evidence="8 9">Heterotetramer composed of ParC and ParE.</text>
</comment>
<proteinExistence type="inferred from homology"/>
<dbReference type="InterPro" id="IPR006171">
    <property type="entry name" value="TOPRIM_dom"/>
</dbReference>
<dbReference type="RefSeq" id="WP_166008034.1">
    <property type="nucleotide sequence ID" value="NZ_CP049886.1"/>
</dbReference>
<keyword evidence="9" id="KW-0067">ATP-binding</keyword>
<name>A0A6G8ANR9_9ENTE</name>
<dbReference type="PRINTS" id="PR00418">
    <property type="entry name" value="TPI2FAMILY"/>
</dbReference>
<evidence type="ECO:0000256" key="10">
    <source>
        <dbReference type="SAM" id="MobiDB-lite"/>
    </source>
</evidence>
<dbReference type="SMART" id="SM00433">
    <property type="entry name" value="TOP2c"/>
    <property type="match status" value="1"/>
</dbReference>
<evidence type="ECO:0000313" key="13">
    <source>
        <dbReference type="Proteomes" id="UP000500890"/>
    </source>
</evidence>
<dbReference type="FunFam" id="3.30.565.10:FF:000002">
    <property type="entry name" value="DNA gyrase subunit B"/>
    <property type="match status" value="1"/>
</dbReference>
<dbReference type="GO" id="GO:0034335">
    <property type="term" value="F:DNA negative supercoiling activity"/>
    <property type="evidence" value="ECO:0007669"/>
    <property type="project" value="UniProtKB-ARBA"/>
</dbReference>
<feature type="binding site" evidence="9">
    <location>
        <position position="49"/>
    </location>
    <ligand>
        <name>ATP</name>
        <dbReference type="ChEBI" id="CHEBI:30616"/>
    </ligand>
</feature>
<dbReference type="PANTHER" id="PTHR45866">
    <property type="entry name" value="DNA GYRASE/TOPOISOMERASE SUBUNIT B"/>
    <property type="match status" value="1"/>
</dbReference>
<dbReference type="Gene3D" id="3.30.230.10">
    <property type="match status" value="1"/>
</dbReference>
<evidence type="ECO:0000256" key="6">
    <source>
        <dbReference type="ARBA" id="ARBA00023125"/>
    </source>
</evidence>
<feature type="site" description="Interaction with DNA" evidence="9">
    <location>
        <position position="512"/>
    </location>
</feature>
<feature type="site" description="Interaction with DNA" evidence="9">
    <location>
        <position position="632"/>
    </location>
</feature>
<feature type="compositionally biased region" description="Basic and acidic residues" evidence="10">
    <location>
        <begin position="389"/>
        <end position="400"/>
    </location>
</feature>
<dbReference type="InterPro" id="IPR000565">
    <property type="entry name" value="Topo_IIA_B"/>
</dbReference>
<feature type="binding site" evidence="9">
    <location>
        <position position="76"/>
    </location>
    <ligand>
        <name>ATP</name>
        <dbReference type="ChEBI" id="CHEBI:30616"/>
    </ligand>
</feature>
<evidence type="ECO:0000259" key="11">
    <source>
        <dbReference type="PROSITE" id="PS50880"/>
    </source>
</evidence>
<dbReference type="InterPro" id="IPR013506">
    <property type="entry name" value="Topo_IIA_bsu_dom2"/>
</dbReference>
<dbReference type="Proteomes" id="UP000500890">
    <property type="component" value="Chromosome"/>
</dbReference>
<dbReference type="CDD" id="cd16928">
    <property type="entry name" value="HATPase_GyrB-like"/>
    <property type="match status" value="1"/>
</dbReference>
<protein>
    <recommendedName>
        <fullName evidence="9">DNA topoisomerase 4 subunit B</fullName>
        <ecNumber evidence="9">5.6.2.2</ecNumber>
    </recommendedName>
    <alternativeName>
        <fullName evidence="9">Topoisomerase IV subunit B</fullName>
    </alternativeName>
</protein>
<keyword evidence="7 9" id="KW-0413">Isomerase</keyword>
<accession>A0A6G8ANR9</accession>
<gene>
    <name evidence="9 12" type="primary">parE</name>
    <name evidence="12" type="ORF">G7081_05930</name>
</gene>
<feature type="site" description="Interaction with DNA" evidence="9">
    <location>
        <position position="460"/>
    </location>
</feature>
<keyword evidence="13" id="KW-1185">Reference proteome</keyword>
<dbReference type="EMBL" id="CP049886">
    <property type="protein sequence ID" value="QIL46646.1"/>
    <property type="molecule type" value="Genomic_DNA"/>
</dbReference>
<dbReference type="PROSITE" id="PS50880">
    <property type="entry name" value="TOPRIM"/>
    <property type="match status" value="1"/>
</dbReference>
<dbReference type="InterPro" id="IPR013759">
    <property type="entry name" value="Topo_IIA_B_C"/>
</dbReference>
<evidence type="ECO:0000256" key="8">
    <source>
        <dbReference type="ARBA" id="ARBA00063644"/>
    </source>
</evidence>
<dbReference type="KEGG" id="vah:G7081_05930"/>
<dbReference type="InterPro" id="IPR020568">
    <property type="entry name" value="Ribosomal_Su5_D2-typ_SF"/>
</dbReference>
<comment type="catalytic activity">
    <reaction evidence="1 9">
        <text>ATP-dependent breakage, passage and rejoining of double-stranded DNA.</text>
        <dbReference type="EC" id="5.6.2.2"/>
    </reaction>
</comment>
<dbReference type="NCBIfam" id="TIGR01058">
    <property type="entry name" value="parE_Gpos"/>
    <property type="match status" value="1"/>
</dbReference>
<dbReference type="GO" id="GO:0003677">
    <property type="term" value="F:DNA binding"/>
    <property type="evidence" value="ECO:0007669"/>
    <property type="project" value="UniProtKB-UniRule"/>
</dbReference>
<dbReference type="FunFam" id="3.40.50.670:FF:000002">
    <property type="entry name" value="DNA gyrase subunit B"/>
    <property type="match status" value="1"/>
</dbReference>
<keyword evidence="9" id="KW-0547">Nucleotide-binding</keyword>
<dbReference type="NCBIfam" id="NF004189">
    <property type="entry name" value="PRK05644.1"/>
    <property type="match status" value="1"/>
</dbReference>
<evidence type="ECO:0000256" key="7">
    <source>
        <dbReference type="ARBA" id="ARBA00023235"/>
    </source>
</evidence>
<dbReference type="GO" id="GO:0005524">
    <property type="term" value="F:ATP binding"/>
    <property type="evidence" value="ECO:0007669"/>
    <property type="project" value="UniProtKB-UniRule"/>
</dbReference>
<evidence type="ECO:0000256" key="4">
    <source>
        <dbReference type="ARBA" id="ARBA00022723"/>
    </source>
</evidence>
<dbReference type="GO" id="GO:0006265">
    <property type="term" value="P:DNA topological change"/>
    <property type="evidence" value="ECO:0007669"/>
    <property type="project" value="UniProtKB-UniRule"/>
</dbReference>
<dbReference type="HAMAP" id="MF_00939">
    <property type="entry name" value="ParE_type2"/>
    <property type="match status" value="1"/>
</dbReference>
<keyword evidence="5" id="KW-0460">Magnesium</keyword>
<dbReference type="CDD" id="cd00822">
    <property type="entry name" value="TopoII_Trans_DNA_gyrase"/>
    <property type="match status" value="1"/>
</dbReference>
<dbReference type="InterPro" id="IPR002288">
    <property type="entry name" value="DNA_gyrase_B_C"/>
</dbReference>
<dbReference type="SUPFAM" id="SSF54211">
    <property type="entry name" value="Ribosomal protein S5 domain 2-like"/>
    <property type="match status" value="1"/>
</dbReference>
<feature type="domain" description="Toprim" evidence="11">
    <location>
        <begin position="426"/>
        <end position="540"/>
    </location>
</feature>
<feature type="binding site" evidence="9">
    <location>
        <begin position="116"/>
        <end position="122"/>
    </location>
    <ligand>
        <name>ATP</name>
        <dbReference type="ChEBI" id="CHEBI:30616"/>
    </ligand>
</feature>
<keyword evidence="4" id="KW-0479">Metal-binding</keyword>
<feature type="binding site" evidence="9">
    <location>
        <position position="9"/>
    </location>
    <ligand>
        <name>ATP</name>
        <dbReference type="ChEBI" id="CHEBI:30616"/>
    </ligand>
</feature>
<dbReference type="FunFam" id="3.30.230.10:FF:000005">
    <property type="entry name" value="DNA gyrase subunit B"/>
    <property type="match status" value="1"/>
</dbReference>
<dbReference type="GO" id="GO:0046872">
    <property type="term" value="F:metal ion binding"/>
    <property type="evidence" value="ECO:0007669"/>
    <property type="project" value="UniProtKB-KW"/>
</dbReference>
<comment type="similarity">
    <text evidence="9">Belongs to the type II topoisomerase family. ParE type 2 subfamily.</text>
</comment>
<evidence type="ECO:0000256" key="2">
    <source>
        <dbReference type="ARBA" id="ARBA00001946"/>
    </source>
</evidence>
<dbReference type="Pfam" id="PF00986">
    <property type="entry name" value="DNA_gyraseB_C"/>
    <property type="match status" value="1"/>
</dbReference>
<comment type="function">
    <text evidence="9">Topoisomerase IV is essential for chromosome segregation. It relaxes supercoiled DNA. Performs the decatenation events required during the replication of a circular DNA molecule.</text>
</comment>
<dbReference type="SUPFAM" id="SSF55874">
    <property type="entry name" value="ATPase domain of HSP90 chaperone/DNA topoisomerase II/histidine kinase"/>
    <property type="match status" value="1"/>
</dbReference>
<evidence type="ECO:0000256" key="1">
    <source>
        <dbReference type="ARBA" id="ARBA00000185"/>
    </source>
</evidence>
<evidence type="ECO:0000256" key="9">
    <source>
        <dbReference type="HAMAP-Rule" id="MF_00939"/>
    </source>
</evidence>
<feature type="binding site" evidence="9">
    <location>
        <position position="343"/>
    </location>
    <ligand>
        <name>ATP</name>
        <dbReference type="ChEBI" id="CHEBI:30616"/>
    </ligand>
</feature>
<dbReference type="PRINTS" id="PR01159">
    <property type="entry name" value="DNAGYRASEB"/>
</dbReference>
<dbReference type="GO" id="GO:0005694">
    <property type="term" value="C:chromosome"/>
    <property type="evidence" value="ECO:0007669"/>
    <property type="project" value="InterPro"/>
</dbReference>
<keyword evidence="9" id="KW-0799">Topoisomerase</keyword>
<evidence type="ECO:0000256" key="5">
    <source>
        <dbReference type="ARBA" id="ARBA00022842"/>
    </source>
</evidence>
<dbReference type="SMART" id="SM00387">
    <property type="entry name" value="HATPase_c"/>
    <property type="match status" value="1"/>
</dbReference>
<dbReference type="PROSITE" id="PS00177">
    <property type="entry name" value="TOPOISOMERASE_II"/>
    <property type="match status" value="1"/>
</dbReference>
<dbReference type="InterPro" id="IPR013760">
    <property type="entry name" value="Topo_IIA-like_dom_sf"/>
</dbReference>
<dbReference type="EC" id="5.6.2.2" evidence="9"/>
<reference evidence="12 13" key="1">
    <citation type="submission" date="2020-03" db="EMBL/GenBank/DDBJ databases">
        <title>Vagococcus sp. nov., isolated from beetles.</title>
        <authorList>
            <person name="Hyun D.-W."/>
            <person name="Bae J.-W."/>
        </authorList>
    </citation>
    <scope>NUCLEOTIDE SEQUENCE [LARGE SCALE GENOMIC DNA]</scope>
    <source>
        <strain evidence="12 13">HDW17A</strain>
    </source>
</reference>
<keyword evidence="6 9" id="KW-0238">DNA-binding</keyword>
<dbReference type="InterPro" id="IPR018522">
    <property type="entry name" value="TopoIIA_CS"/>
</dbReference>
<dbReference type="Gene3D" id="3.30.565.10">
    <property type="entry name" value="Histidine kinase-like ATPase, C-terminal domain"/>
    <property type="match status" value="1"/>
</dbReference>
<dbReference type="InterPro" id="IPR036890">
    <property type="entry name" value="HATPase_C_sf"/>
</dbReference>
<evidence type="ECO:0000256" key="3">
    <source>
        <dbReference type="ARBA" id="ARBA00010708"/>
    </source>
</evidence>
<dbReference type="InterPro" id="IPR005740">
    <property type="entry name" value="ParE_type2"/>
</dbReference>
<dbReference type="Gene3D" id="3.40.50.670">
    <property type="match status" value="1"/>
</dbReference>
<dbReference type="GO" id="GO:0007059">
    <property type="term" value="P:chromosome segregation"/>
    <property type="evidence" value="ECO:0007669"/>
    <property type="project" value="UniProtKB-UniRule"/>
</dbReference>
<comment type="similarity">
    <text evidence="3">Belongs to the type II topoisomerase GyrB family.</text>
</comment>
<dbReference type="InterPro" id="IPR003594">
    <property type="entry name" value="HATPase_dom"/>
</dbReference>
<dbReference type="Pfam" id="PF00204">
    <property type="entry name" value="DNA_gyraseB"/>
    <property type="match status" value="1"/>
</dbReference>
<evidence type="ECO:0000313" key="12">
    <source>
        <dbReference type="EMBL" id="QIL46646.1"/>
    </source>
</evidence>
<dbReference type="InterPro" id="IPR014721">
    <property type="entry name" value="Ribsml_uS5_D2-typ_fold_subgr"/>
</dbReference>